<keyword evidence="7" id="KW-0653">Protein transport</keyword>
<protein>
    <submittedName>
        <fullName evidence="9">Protein TolR</fullName>
    </submittedName>
</protein>
<dbReference type="RefSeq" id="WP_116957673.1">
    <property type="nucleotide sequence ID" value="NZ_QVLS01000002.1"/>
</dbReference>
<evidence type="ECO:0000256" key="3">
    <source>
        <dbReference type="ARBA" id="ARBA00022475"/>
    </source>
</evidence>
<proteinExistence type="inferred from homology"/>
<dbReference type="GO" id="GO:0005886">
    <property type="term" value="C:plasma membrane"/>
    <property type="evidence" value="ECO:0007669"/>
    <property type="project" value="UniProtKB-SubCell"/>
</dbReference>
<comment type="similarity">
    <text evidence="2 7">Belongs to the ExbD/TolR family.</text>
</comment>
<comment type="caution">
    <text evidence="9">The sequence shown here is derived from an EMBL/GenBank/DDBJ whole genome shotgun (WGS) entry which is preliminary data.</text>
</comment>
<gene>
    <name evidence="9" type="ORF">DY262_03900</name>
</gene>
<dbReference type="GO" id="GO:0015031">
    <property type="term" value="P:protein transport"/>
    <property type="evidence" value="ECO:0007669"/>
    <property type="project" value="UniProtKB-KW"/>
</dbReference>
<name>A0A372EMM4_9BURK</name>
<evidence type="ECO:0000256" key="2">
    <source>
        <dbReference type="ARBA" id="ARBA00005811"/>
    </source>
</evidence>
<evidence type="ECO:0000256" key="7">
    <source>
        <dbReference type="RuleBase" id="RU003879"/>
    </source>
</evidence>
<evidence type="ECO:0000313" key="9">
    <source>
        <dbReference type="EMBL" id="RFP80931.1"/>
    </source>
</evidence>
<dbReference type="EMBL" id="QVLS01000002">
    <property type="protein sequence ID" value="RFP80931.1"/>
    <property type="molecule type" value="Genomic_DNA"/>
</dbReference>
<keyword evidence="5 8" id="KW-1133">Transmembrane helix</keyword>
<accession>A0A372EMM4</accession>
<evidence type="ECO:0000256" key="1">
    <source>
        <dbReference type="ARBA" id="ARBA00004162"/>
    </source>
</evidence>
<evidence type="ECO:0000256" key="8">
    <source>
        <dbReference type="SAM" id="Phobius"/>
    </source>
</evidence>
<feature type="transmembrane region" description="Helical" evidence="8">
    <location>
        <begin position="21"/>
        <end position="40"/>
    </location>
</feature>
<sequence>MAKLAARGRGRRTMNEINMVPFIDVMLVLLIIFMVTAPLITPSQIALPTVGQAQRQPDRFVQVTIDKEEQLRVREGSSSGEGALVPLNLLAARVLELQGTGQADQAGVPVIISADKTIRYETVVRTMDTLQRAGVQRVGLSVQTTR</sequence>
<dbReference type="PANTHER" id="PTHR30558">
    <property type="entry name" value="EXBD MEMBRANE COMPONENT OF PMF-DRIVEN MACROMOLECULE IMPORT SYSTEM"/>
    <property type="match status" value="1"/>
</dbReference>
<dbReference type="AlphaFoldDB" id="A0A372EMM4"/>
<dbReference type="Gene3D" id="3.30.420.270">
    <property type="match status" value="1"/>
</dbReference>
<keyword evidence="7" id="KW-0813">Transport</keyword>
<comment type="subcellular location">
    <subcellularLocation>
        <location evidence="1">Cell membrane</location>
        <topology evidence="1">Single-pass membrane protein</topology>
    </subcellularLocation>
    <subcellularLocation>
        <location evidence="7">Cell membrane</location>
        <topology evidence="7">Single-pass type II membrane protein</topology>
    </subcellularLocation>
</comment>
<dbReference type="InterPro" id="IPR003400">
    <property type="entry name" value="ExbD"/>
</dbReference>
<keyword evidence="10" id="KW-1185">Reference proteome</keyword>
<organism evidence="9 10">
    <name type="scientific">Hydrogenophaga borbori</name>
    <dbReference type="NCBI Taxonomy" id="2294117"/>
    <lineage>
        <taxon>Bacteria</taxon>
        <taxon>Pseudomonadati</taxon>
        <taxon>Pseudomonadota</taxon>
        <taxon>Betaproteobacteria</taxon>
        <taxon>Burkholderiales</taxon>
        <taxon>Comamonadaceae</taxon>
        <taxon>Hydrogenophaga</taxon>
    </lineage>
</organism>
<evidence type="ECO:0000256" key="6">
    <source>
        <dbReference type="ARBA" id="ARBA00023136"/>
    </source>
</evidence>
<reference evidence="9 10" key="1">
    <citation type="submission" date="2018-08" db="EMBL/GenBank/DDBJ databases">
        <title>Hydrogenophaga sp. LA-38 isolated from sludge.</title>
        <authorList>
            <person name="Im W.-T."/>
        </authorList>
    </citation>
    <scope>NUCLEOTIDE SEQUENCE [LARGE SCALE GENOMIC DNA]</scope>
    <source>
        <strain evidence="9 10">LA-38</strain>
    </source>
</reference>
<keyword evidence="6 8" id="KW-0472">Membrane</keyword>
<dbReference type="GO" id="GO:0022857">
    <property type="term" value="F:transmembrane transporter activity"/>
    <property type="evidence" value="ECO:0007669"/>
    <property type="project" value="InterPro"/>
</dbReference>
<keyword evidence="4 7" id="KW-0812">Transmembrane</keyword>
<dbReference type="Proteomes" id="UP000261931">
    <property type="component" value="Unassembled WGS sequence"/>
</dbReference>
<evidence type="ECO:0000313" key="10">
    <source>
        <dbReference type="Proteomes" id="UP000261931"/>
    </source>
</evidence>
<keyword evidence="3" id="KW-1003">Cell membrane</keyword>
<evidence type="ECO:0000256" key="4">
    <source>
        <dbReference type="ARBA" id="ARBA00022692"/>
    </source>
</evidence>
<dbReference type="Pfam" id="PF02472">
    <property type="entry name" value="ExbD"/>
    <property type="match status" value="1"/>
</dbReference>
<evidence type="ECO:0000256" key="5">
    <source>
        <dbReference type="ARBA" id="ARBA00022989"/>
    </source>
</evidence>